<evidence type="ECO:0000259" key="1">
    <source>
        <dbReference type="Pfam" id="PF14436"/>
    </source>
</evidence>
<dbReference type="Pfam" id="PF14436">
    <property type="entry name" value="EndoU_bacteria"/>
    <property type="match status" value="1"/>
</dbReference>
<reference evidence="3" key="1">
    <citation type="journal article" date="2019" name="Int. J. Syst. Evol. Microbiol.">
        <title>The Global Catalogue of Microorganisms (GCM) 10K type strain sequencing project: providing services to taxonomists for standard genome sequencing and annotation.</title>
        <authorList>
            <consortium name="The Broad Institute Genomics Platform"/>
            <consortium name="The Broad Institute Genome Sequencing Center for Infectious Disease"/>
            <person name="Wu L."/>
            <person name="Ma J."/>
        </authorList>
    </citation>
    <scope>NUCLEOTIDE SEQUENCE [LARGE SCALE GENOMIC DNA]</scope>
    <source>
        <strain evidence="3">CCUG 49679</strain>
    </source>
</reference>
<dbReference type="RefSeq" id="WP_379792287.1">
    <property type="nucleotide sequence ID" value="NZ_JBHSQB010000009.1"/>
</dbReference>
<evidence type="ECO:0000313" key="3">
    <source>
        <dbReference type="Proteomes" id="UP001596287"/>
    </source>
</evidence>
<gene>
    <name evidence="2" type="ORF">ACFPVY_11890</name>
</gene>
<dbReference type="Proteomes" id="UP001596287">
    <property type="component" value="Unassembled WGS sequence"/>
</dbReference>
<dbReference type="InterPro" id="IPR029501">
    <property type="entry name" value="EndoU_bac"/>
</dbReference>
<keyword evidence="3" id="KW-1185">Reference proteome</keyword>
<protein>
    <submittedName>
        <fullName evidence="2">EndoU domain-containing protein</fullName>
    </submittedName>
</protein>
<proteinExistence type="predicted"/>
<sequence>MADDIPFKAKVTIKSLKGKKFPKFEESSIFPKNWSLERIQEEIAFVYENTVAKGVGKLQKGPTDLFDKYENFTTNGFKIRIEVDDLGNIMNAYPII</sequence>
<organism evidence="2 3">
    <name type="scientific">Flavobacterium qiangtangense</name>
    <dbReference type="NCBI Taxonomy" id="1442595"/>
    <lineage>
        <taxon>Bacteria</taxon>
        <taxon>Pseudomonadati</taxon>
        <taxon>Bacteroidota</taxon>
        <taxon>Flavobacteriia</taxon>
        <taxon>Flavobacteriales</taxon>
        <taxon>Flavobacteriaceae</taxon>
        <taxon>Flavobacterium</taxon>
    </lineage>
</organism>
<comment type="caution">
    <text evidence="2">The sequence shown here is derived from an EMBL/GenBank/DDBJ whole genome shotgun (WGS) entry which is preliminary data.</text>
</comment>
<name>A0ABW1PQW1_9FLAO</name>
<feature type="domain" description="Bacterial EndoU nuclease" evidence="1">
    <location>
        <begin position="7"/>
        <end position="95"/>
    </location>
</feature>
<dbReference type="EMBL" id="JBHSQB010000009">
    <property type="protein sequence ID" value="MFC6097346.1"/>
    <property type="molecule type" value="Genomic_DNA"/>
</dbReference>
<accession>A0ABW1PQW1</accession>
<evidence type="ECO:0000313" key="2">
    <source>
        <dbReference type="EMBL" id="MFC6097346.1"/>
    </source>
</evidence>